<evidence type="ECO:0000313" key="12">
    <source>
        <dbReference type="Proteomes" id="UP001107558"/>
    </source>
</evidence>
<evidence type="ECO:0000256" key="1">
    <source>
        <dbReference type="ARBA" id="ARBA00004141"/>
    </source>
</evidence>
<keyword evidence="5 10" id="KW-0276">Fatty acid metabolism</keyword>
<evidence type="ECO:0000256" key="10">
    <source>
        <dbReference type="RuleBase" id="RU361115"/>
    </source>
</evidence>
<keyword evidence="6 10" id="KW-1133">Transmembrane helix</keyword>
<protein>
    <recommendedName>
        <fullName evidence="10">Elongation of very long chain fatty acids protein</fullName>
        <ecNumber evidence="10">2.3.1.199</ecNumber>
    </recommendedName>
    <alternativeName>
        <fullName evidence="10">Very-long-chain 3-oxoacyl-CoA synthase</fullName>
    </alternativeName>
</protein>
<dbReference type="InterPro" id="IPR002076">
    <property type="entry name" value="ELO_fam"/>
</dbReference>
<evidence type="ECO:0000313" key="11">
    <source>
        <dbReference type="EMBL" id="KAG5675217.1"/>
    </source>
</evidence>
<accession>A0A9J6BZ08</accession>
<evidence type="ECO:0000256" key="3">
    <source>
        <dbReference type="ARBA" id="ARBA00022679"/>
    </source>
</evidence>
<gene>
    <name evidence="11" type="ORF">PVAND_005141</name>
</gene>
<keyword evidence="3 10" id="KW-0808">Transferase</keyword>
<comment type="catalytic activity">
    <reaction evidence="10">
        <text>a very-long-chain acyl-CoA + malonyl-CoA + H(+) = a very-long-chain 3-oxoacyl-CoA + CO2 + CoA</text>
        <dbReference type="Rhea" id="RHEA:32727"/>
        <dbReference type="ChEBI" id="CHEBI:15378"/>
        <dbReference type="ChEBI" id="CHEBI:16526"/>
        <dbReference type="ChEBI" id="CHEBI:57287"/>
        <dbReference type="ChEBI" id="CHEBI:57384"/>
        <dbReference type="ChEBI" id="CHEBI:90725"/>
        <dbReference type="ChEBI" id="CHEBI:90736"/>
        <dbReference type="EC" id="2.3.1.199"/>
    </reaction>
</comment>
<reference evidence="11" key="1">
    <citation type="submission" date="2021-03" db="EMBL/GenBank/DDBJ databases">
        <title>Chromosome level genome of the anhydrobiotic midge Polypedilum vanderplanki.</title>
        <authorList>
            <person name="Yoshida Y."/>
            <person name="Kikawada T."/>
            <person name="Gusev O."/>
        </authorList>
    </citation>
    <scope>NUCLEOTIDE SEQUENCE</scope>
    <source>
        <strain evidence="11">NIAS01</strain>
        <tissue evidence="11">Whole body or cell culture</tissue>
    </source>
</reference>
<evidence type="ECO:0000256" key="7">
    <source>
        <dbReference type="ARBA" id="ARBA00023098"/>
    </source>
</evidence>
<dbReference type="GO" id="GO:0019367">
    <property type="term" value="P:fatty acid elongation, saturated fatty acid"/>
    <property type="evidence" value="ECO:0007669"/>
    <property type="project" value="TreeGrafter"/>
</dbReference>
<feature type="transmembrane region" description="Helical" evidence="10">
    <location>
        <begin position="170"/>
        <end position="190"/>
    </location>
</feature>
<keyword evidence="9 10" id="KW-0275">Fatty acid biosynthesis</keyword>
<comment type="similarity">
    <text evidence="10">Belongs to the ELO family.</text>
</comment>
<feature type="transmembrane region" description="Helical" evidence="10">
    <location>
        <begin position="202"/>
        <end position="223"/>
    </location>
</feature>
<comment type="subcellular location">
    <subcellularLocation>
        <location evidence="1">Membrane</location>
        <topology evidence="1">Multi-pass membrane protein</topology>
    </subcellularLocation>
</comment>
<dbReference type="GO" id="GO:0009922">
    <property type="term" value="F:fatty acid elongase activity"/>
    <property type="evidence" value="ECO:0007669"/>
    <property type="project" value="UniProtKB-EC"/>
</dbReference>
<evidence type="ECO:0000256" key="8">
    <source>
        <dbReference type="ARBA" id="ARBA00023136"/>
    </source>
</evidence>
<sequence length="283" mass="33921">MLHKIQTIWQDLMQNKSDPRVANYFLMSSPFPTIIICLTYVYLVKVLLPKFMENRKPFKIQKTLIVYNFAQALFSLCLWIEACQIAWFRHYSWRCQAVDYSRNEFAMRMVVGSYLYYLSKFSEFFDTFFFIMRKRNDQVSTLHVIHHGIMPFSVWWGVKFMPGGHSSFFAFLNTFIHTIMYTYYMLAAMGPKMQKYLWWKKYLTMFQMAQFVAIFVHAFQLFFHNPCNYPIVFAYWIGGHGVLFLILFMNFYKQAYMKKDKKIKAVDLNGNSENISIEGKKIK</sequence>
<dbReference type="GO" id="GO:0005789">
    <property type="term" value="C:endoplasmic reticulum membrane"/>
    <property type="evidence" value="ECO:0007669"/>
    <property type="project" value="TreeGrafter"/>
</dbReference>
<feature type="transmembrane region" description="Helical" evidence="10">
    <location>
        <begin position="21"/>
        <end position="43"/>
    </location>
</feature>
<comment type="caution">
    <text evidence="11">The sequence shown here is derived from an EMBL/GenBank/DDBJ whole genome shotgun (WGS) entry which is preliminary data.</text>
</comment>
<organism evidence="11 12">
    <name type="scientific">Polypedilum vanderplanki</name>
    <name type="common">Sleeping chironomid midge</name>
    <dbReference type="NCBI Taxonomy" id="319348"/>
    <lineage>
        <taxon>Eukaryota</taxon>
        <taxon>Metazoa</taxon>
        <taxon>Ecdysozoa</taxon>
        <taxon>Arthropoda</taxon>
        <taxon>Hexapoda</taxon>
        <taxon>Insecta</taxon>
        <taxon>Pterygota</taxon>
        <taxon>Neoptera</taxon>
        <taxon>Endopterygota</taxon>
        <taxon>Diptera</taxon>
        <taxon>Nematocera</taxon>
        <taxon>Chironomoidea</taxon>
        <taxon>Chironomidae</taxon>
        <taxon>Chironominae</taxon>
        <taxon>Polypedilum</taxon>
        <taxon>Polypedilum</taxon>
    </lineage>
</organism>
<keyword evidence="2 10" id="KW-0444">Lipid biosynthesis</keyword>
<dbReference type="EC" id="2.3.1.199" evidence="10"/>
<proteinExistence type="inferred from homology"/>
<feature type="transmembrane region" description="Helical" evidence="10">
    <location>
        <begin position="139"/>
        <end position="158"/>
    </location>
</feature>
<evidence type="ECO:0000256" key="6">
    <source>
        <dbReference type="ARBA" id="ARBA00022989"/>
    </source>
</evidence>
<dbReference type="Pfam" id="PF01151">
    <property type="entry name" value="ELO"/>
    <property type="match status" value="1"/>
</dbReference>
<dbReference type="GO" id="GO:0034625">
    <property type="term" value="P:fatty acid elongation, monounsaturated fatty acid"/>
    <property type="evidence" value="ECO:0007669"/>
    <property type="project" value="TreeGrafter"/>
</dbReference>
<keyword evidence="8 10" id="KW-0472">Membrane</keyword>
<dbReference type="GO" id="GO:0042761">
    <property type="term" value="P:very long-chain fatty acid biosynthetic process"/>
    <property type="evidence" value="ECO:0007669"/>
    <property type="project" value="TreeGrafter"/>
</dbReference>
<keyword evidence="7 10" id="KW-0443">Lipid metabolism</keyword>
<dbReference type="PANTHER" id="PTHR11157">
    <property type="entry name" value="FATTY ACID ACYL TRANSFERASE-RELATED"/>
    <property type="match status" value="1"/>
</dbReference>
<evidence type="ECO:0000256" key="4">
    <source>
        <dbReference type="ARBA" id="ARBA00022692"/>
    </source>
</evidence>
<feature type="transmembrane region" description="Helical" evidence="10">
    <location>
        <begin position="64"/>
        <end position="87"/>
    </location>
</feature>
<dbReference type="PANTHER" id="PTHR11157:SF69">
    <property type="entry name" value="ELONGATION OF VERY LONG CHAIN FATTY ACIDS PROTEIN 7"/>
    <property type="match status" value="1"/>
</dbReference>
<dbReference type="GO" id="GO:0030148">
    <property type="term" value="P:sphingolipid biosynthetic process"/>
    <property type="evidence" value="ECO:0007669"/>
    <property type="project" value="TreeGrafter"/>
</dbReference>
<dbReference type="EMBL" id="JADBJN010000002">
    <property type="protein sequence ID" value="KAG5675217.1"/>
    <property type="molecule type" value="Genomic_DNA"/>
</dbReference>
<feature type="transmembrane region" description="Helical" evidence="10">
    <location>
        <begin position="229"/>
        <end position="252"/>
    </location>
</feature>
<name>A0A9J6BZ08_POLVA</name>
<dbReference type="OrthoDB" id="434092at2759"/>
<dbReference type="GO" id="GO:0034626">
    <property type="term" value="P:fatty acid elongation, polyunsaturated fatty acid"/>
    <property type="evidence" value="ECO:0007669"/>
    <property type="project" value="TreeGrafter"/>
</dbReference>
<keyword evidence="12" id="KW-1185">Reference proteome</keyword>
<dbReference type="Proteomes" id="UP001107558">
    <property type="component" value="Chromosome 2"/>
</dbReference>
<evidence type="ECO:0000256" key="2">
    <source>
        <dbReference type="ARBA" id="ARBA00022516"/>
    </source>
</evidence>
<evidence type="ECO:0000256" key="5">
    <source>
        <dbReference type="ARBA" id="ARBA00022832"/>
    </source>
</evidence>
<evidence type="ECO:0000256" key="9">
    <source>
        <dbReference type="ARBA" id="ARBA00023160"/>
    </source>
</evidence>
<keyword evidence="4 10" id="KW-0812">Transmembrane</keyword>
<dbReference type="AlphaFoldDB" id="A0A9J6BZ08"/>